<gene>
    <name evidence="3" type="ORF">HBA54_00055</name>
</gene>
<dbReference type="Proteomes" id="UP000761264">
    <property type="component" value="Unassembled WGS sequence"/>
</dbReference>
<keyword evidence="4" id="KW-1185">Reference proteome</keyword>
<dbReference type="AlphaFoldDB" id="A0A967EUX3"/>
<keyword evidence="2" id="KW-0812">Transmembrane</keyword>
<evidence type="ECO:0000256" key="2">
    <source>
        <dbReference type="SAM" id="Phobius"/>
    </source>
</evidence>
<comment type="caution">
    <text evidence="3">The sequence shown here is derived from an EMBL/GenBank/DDBJ whole genome shotgun (WGS) entry which is preliminary data.</text>
</comment>
<accession>A0A967EUX3</accession>
<proteinExistence type="predicted"/>
<evidence type="ECO:0000256" key="1">
    <source>
        <dbReference type="SAM" id="MobiDB-lite"/>
    </source>
</evidence>
<feature type="region of interest" description="Disordered" evidence="1">
    <location>
        <begin position="1"/>
        <end position="26"/>
    </location>
</feature>
<reference evidence="3" key="1">
    <citation type="submission" date="2020-03" db="EMBL/GenBank/DDBJ databases">
        <title>Genome of Pelagibius litoralis DSM 21314T.</title>
        <authorList>
            <person name="Wang G."/>
        </authorList>
    </citation>
    <scope>NUCLEOTIDE SEQUENCE</scope>
    <source>
        <strain evidence="3">DSM 21314</strain>
    </source>
</reference>
<keyword evidence="2" id="KW-1133">Transmembrane helix</keyword>
<sequence length="81" mass="9347">MAEDRIAREQASAANHKIDAHEDRCSERWREARDEMKDLRQRIFDTRVSMEQGHRRLTGWIIGGQGSVILLLGGFLISKLI</sequence>
<evidence type="ECO:0000313" key="4">
    <source>
        <dbReference type="Proteomes" id="UP000761264"/>
    </source>
</evidence>
<feature type="compositionally biased region" description="Basic and acidic residues" evidence="1">
    <location>
        <begin position="16"/>
        <end position="26"/>
    </location>
</feature>
<protein>
    <submittedName>
        <fullName evidence="3">Uncharacterized protein</fullName>
    </submittedName>
</protein>
<dbReference type="RefSeq" id="WP_167220284.1">
    <property type="nucleotide sequence ID" value="NZ_JAAQPH010000001.1"/>
</dbReference>
<name>A0A967EUX3_9PROT</name>
<feature type="transmembrane region" description="Helical" evidence="2">
    <location>
        <begin position="57"/>
        <end position="77"/>
    </location>
</feature>
<dbReference type="EMBL" id="JAAQPH010000001">
    <property type="protein sequence ID" value="NIA66979.1"/>
    <property type="molecule type" value="Genomic_DNA"/>
</dbReference>
<organism evidence="3 4">
    <name type="scientific">Pelagibius litoralis</name>
    <dbReference type="NCBI Taxonomy" id="374515"/>
    <lineage>
        <taxon>Bacteria</taxon>
        <taxon>Pseudomonadati</taxon>
        <taxon>Pseudomonadota</taxon>
        <taxon>Alphaproteobacteria</taxon>
        <taxon>Rhodospirillales</taxon>
        <taxon>Rhodovibrionaceae</taxon>
        <taxon>Pelagibius</taxon>
    </lineage>
</organism>
<keyword evidence="2" id="KW-0472">Membrane</keyword>
<evidence type="ECO:0000313" key="3">
    <source>
        <dbReference type="EMBL" id="NIA66979.1"/>
    </source>
</evidence>